<dbReference type="PRINTS" id="PR00038">
    <property type="entry name" value="HTHLUXR"/>
</dbReference>
<dbReference type="PANTHER" id="PTHR43214:SF43">
    <property type="entry name" value="TWO-COMPONENT RESPONSE REGULATOR"/>
    <property type="match status" value="1"/>
</dbReference>
<dbReference type="OrthoDB" id="9808843at2"/>
<dbReference type="CDD" id="cd06170">
    <property type="entry name" value="LuxR_C_like"/>
    <property type="match status" value="1"/>
</dbReference>
<dbReference type="PANTHER" id="PTHR43214">
    <property type="entry name" value="TWO-COMPONENT RESPONSE REGULATOR"/>
    <property type="match status" value="1"/>
</dbReference>
<reference evidence="6 7" key="1">
    <citation type="submission" date="2018-03" db="EMBL/GenBank/DDBJ databases">
        <title>Aquarubrobacter algicola gen. nov., sp. nov., a novel actinobacterium isolated from shallow eutrophic lake during the end of cyanobacterial harmful algal blooms.</title>
        <authorList>
            <person name="Chun S.J."/>
        </authorList>
    </citation>
    <scope>NUCLEOTIDE SEQUENCE [LARGE SCALE GENOMIC DNA]</scope>
    <source>
        <strain evidence="6 7">Seoho-28</strain>
    </source>
</reference>
<accession>A0A2T4UDH6</accession>
<dbReference type="SUPFAM" id="SSF46894">
    <property type="entry name" value="C-terminal effector domain of the bipartite response regulators"/>
    <property type="match status" value="1"/>
</dbReference>
<gene>
    <name evidence="6" type="ORF">C7Y72_18090</name>
</gene>
<keyword evidence="7" id="KW-1185">Reference proteome</keyword>
<dbReference type="InterPro" id="IPR039420">
    <property type="entry name" value="WalR-like"/>
</dbReference>
<proteinExistence type="predicted"/>
<dbReference type="InterPro" id="IPR011006">
    <property type="entry name" value="CheY-like_superfamily"/>
</dbReference>
<evidence type="ECO:0000259" key="4">
    <source>
        <dbReference type="PROSITE" id="PS50043"/>
    </source>
</evidence>
<feature type="domain" description="Response regulatory" evidence="5">
    <location>
        <begin position="12"/>
        <end position="128"/>
    </location>
</feature>
<dbReference type="PROSITE" id="PS00622">
    <property type="entry name" value="HTH_LUXR_1"/>
    <property type="match status" value="1"/>
</dbReference>
<sequence length="231" mass="24298">MSSPSPSHPPWTVVLADDHAVVRDGLRLLLEGEPGIVVVAEAQTASSAVAAVAQHHPAVLVLDVTMPGGSSLDRLPDLRAASPHTVIVMLTMQAEPEYARRALRDGAQGYVLKEAAGVELLAAIDTALRGGTYLSPSLGARLAATPDRPDAEAHGLSARELDVLRLLVLGHTNAEIALALSLSRRTVETHRASLHGKLGVSTRAGLVQWSMRHGVHPLDTAVPRATVRALP</sequence>
<dbReference type="Gene3D" id="3.40.50.2300">
    <property type="match status" value="1"/>
</dbReference>
<dbReference type="SMART" id="SM00421">
    <property type="entry name" value="HTH_LUXR"/>
    <property type="match status" value="1"/>
</dbReference>
<dbReference type="InterPro" id="IPR001789">
    <property type="entry name" value="Sig_transdc_resp-reg_receiver"/>
</dbReference>
<feature type="modified residue" description="4-aspartylphosphate" evidence="3">
    <location>
        <position position="63"/>
    </location>
</feature>
<comment type="caution">
    <text evidence="6">The sequence shown here is derived from an EMBL/GenBank/DDBJ whole genome shotgun (WGS) entry which is preliminary data.</text>
</comment>
<feature type="domain" description="HTH luxR-type" evidence="4">
    <location>
        <begin position="149"/>
        <end position="214"/>
    </location>
</feature>
<name>A0A2T4UDH6_9ACTN</name>
<dbReference type="GO" id="GO:0000160">
    <property type="term" value="P:phosphorelay signal transduction system"/>
    <property type="evidence" value="ECO:0007669"/>
    <property type="project" value="InterPro"/>
</dbReference>
<dbReference type="Pfam" id="PF00196">
    <property type="entry name" value="GerE"/>
    <property type="match status" value="1"/>
</dbReference>
<evidence type="ECO:0000256" key="1">
    <source>
        <dbReference type="ARBA" id="ARBA00022553"/>
    </source>
</evidence>
<dbReference type="SUPFAM" id="SSF52172">
    <property type="entry name" value="CheY-like"/>
    <property type="match status" value="1"/>
</dbReference>
<dbReference type="PROSITE" id="PS50110">
    <property type="entry name" value="RESPONSE_REGULATORY"/>
    <property type="match status" value="1"/>
</dbReference>
<evidence type="ECO:0000313" key="6">
    <source>
        <dbReference type="EMBL" id="PTL55557.1"/>
    </source>
</evidence>
<dbReference type="SMART" id="SM00448">
    <property type="entry name" value="REC"/>
    <property type="match status" value="1"/>
</dbReference>
<dbReference type="CDD" id="cd17535">
    <property type="entry name" value="REC_NarL-like"/>
    <property type="match status" value="1"/>
</dbReference>
<dbReference type="AlphaFoldDB" id="A0A2T4UDH6"/>
<evidence type="ECO:0000259" key="5">
    <source>
        <dbReference type="PROSITE" id="PS50110"/>
    </source>
</evidence>
<keyword evidence="1 3" id="KW-0597">Phosphoprotein</keyword>
<protein>
    <submittedName>
        <fullName evidence="6">DNA-binding response regulator</fullName>
    </submittedName>
</protein>
<dbReference type="InterPro" id="IPR000792">
    <property type="entry name" value="Tscrpt_reg_LuxR_C"/>
</dbReference>
<dbReference type="GO" id="GO:0006355">
    <property type="term" value="P:regulation of DNA-templated transcription"/>
    <property type="evidence" value="ECO:0007669"/>
    <property type="project" value="InterPro"/>
</dbReference>
<evidence type="ECO:0000256" key="2">
    <source>
        <dbReference type="ARBA" id="ARBA00023125"/>
    </source>
</evidence>
<dbReference type="RefSeq" id="WP_107570600.1">
    <property type="nucleotide sequence ID" value="NZ_PYYB01000003.1"/>
</dbReference>
<dbReference type="InterPro" id="IPR016032">
    <property type="entry name" value="Sig_transdc_resp-reg_C-effctor"/>
</dbReference>
<dbReference type="Proteomes" id="UP000240739">
    <property type="component" value="Unassembled WGS sequence"/>
</dbReference>
<dbReference type="InterPro" id="IPR058245">
    <property type="entry name" value="NreC/VraR/RcsB-like_REC"/>
</dbReference>
<evidence type="ECO:0000256" key="3">
    <source>
        <dbReference type="PROSITE-ProRule" id="PRU00169"/>
    </source>
</evidence>
<evidence type="ECO:0000313" key="7">
    <source>
        <dbReference type="Proteomes" id="UP000240739"/>
    </source>
</evidence>
<organism evidence="6 7">
    <name type="scientific">Paraconexibacter algicola</name>
    <dbReference type="NCBI Taxonomy" id="2133960"/>
    <lineage>
        <taxon>Bacteria</taxon>
        <taxon>Bacillati</taxon>
        <taxon>Actinomycetota</taxon>
        <taxon>Thermoleophilia</taxon>
        <taxon>Solirubrobacterales</taxon>
        <taxon>Paraconexibacteraceae</taxon>
        <taxon>Paraconexibacter</taxon>
    </lineage>
</organism>
<dbReference type="GO" id="GO:0003677">
    <property type="term" value="F:DNA binding"/>
    <property type="evidence" value="ECO:0007669"/>
    <property type="project" value="UniProtKB-KW"/>
</dbReference>
<keyword evidence="2 6" id="KW-0238">DNA-binding</keyword>
<dbReference type="Pfam" id="PF00072">
    <property type="entry name" value="Response_reg"/>
    <property type="match status" value="1"/>
</dbReference>
<dbReference type="PROSITE" id="PS50043">
    <property type="entry name" value="HTH_LUXR_2"/>
    <property type="match status" value="1"/>
</dbReference>
<dbReference type="EMBL" id="PYYB01000003">
    <property type="protein sequence ID" value="PTL55557.1"/>
    <property type="molecule type" value="Genomic_DNA"/>
</dbReference>